<dbReference type="AlphaFoldDB" id="A0ABD3GYD2"/>
<feature type="compositionally biased region" description="Polar residues" evidence="2">
    <location>
        <begin position="1"/>
        <end position="11"/>
    </location>
</feature>
<proteinExistence type="predicted"/>
<evidence type="ECO:0000256" key="1">
    <source>
        <dbReference type="SAM" id="Coils"/>
    </source>
</evidence>
<evidence type="ECO:0000256" key="2">
    <source>
        <dbReference type="SAM" id="MobiDB-lite"/>
    </source>
</evidence>
<keyword evidence="4" id="KW-1185">Reference proteome</keyword>
<comment type="caution">
    <text evidence="3">The sequence shown here is derived from an EMBL/GenBank/DDBJ whole genome shotgun (WGS) entry which is preliminary data.</text>
</comment>
<dbReference type="PANTHER" id="PTHR34484:SF2">
    <property type="entry name" value="OS02G0832600 PROTEIN"/>
    <property type="match status" value="1"/>
</dbReference>
<evidence type="ECO:0000313" key="3">
    <source>
        <dbReference type="EMBL" id="KAL3682854.1"/>
    </source>
</evidence>
<dbReference type="EMBL" id="JBJQOH010000006">
    <property type="protein sequence ID" value="KAL3682854.1"/>
    <property type="molecule type" value="Genomic_DNA"/>
</dbReference>
<gene>
    <name evidence="3" type="ORF">R1sor_000876</name>
</gene>
<name>A0ABD3GYD2_9MARC</name>
<feature type="compositionally biased region" description="Low complexity" evidence="2">
    <location>
        <begin position="12"/>
        <end position="26"/>
    </location>
</feature>
<keyword evidence="1" id="KW-0175">Coiled coil</keyword>
<dbReference type="PANTHER" id="PTHR34484">
    <property type="entry name" value="OS02G0832600 PROTEIN"/>
    <property type="match status" value="1"/>
</dbReference>
<evidence type="ECO:0000313" key="4">
    <source>
        <dbReference type="Proteomes" id="UP001633002"/>
    </source>
</evidence>
<feature type="region of interest" description="Disordered" evidence="2">
    <location>
        <begin position="1"/>
        <end position="45"/>
    </location>
</feature>
<sequence length="306" mass="34533">MVVRSNQSTFISSGTSAGRSSLSQSGGAMGSTCHLRGTMPSSRSEFVQPKIVKKKWNHRYQRRSDAIQSIPFHNSVCHEPPRDRELKKRNFVKTRRQYPRKKKSAPNAPLNTTSFIMRAKRSGGMSKFVSPITPGVHPTPFLSPAPRYREGLMDEVKKEWGVDGYGSMNGLIRVRSTNEAQMDDNCRSDIDEENDTQSTHEFEPRIDSGLSRFEIVYPLPSAHRDGSELMVRVEELESQVAILENENASLKESLYIILQELKETRRRFQQPHEAGQHDQDNCSEVSVAGMLLVVIAGLHRSHVALN</sequence>
<protein>
    <submittedName>
        <fullName evidence="3">Uncharacterized protein</fullName>
    </submittedName>
</protein>
<feature type="coiled-coil region" evidence="1">
    <location>
        <begin position="226"/>
        <end position="253"/>
    </location>
</feature>
<accession>A0ABD3GYD2</accession>
<organism evidence="3 4">
    <name type="scientific">Riccia sorocarpa</name>
    <dbReference type="NCBI Taxonomy" id="122646"/>
    <lineage>
        <taxon>Eukaryota</taxon>
        <taxon>Viridiplantae</taxon>
        <taxon>Streptophyta</taxon>
        <taxon>Embryophyta</taxon>
        <taxon>Marchantiophyta</taxon>
        <taxon>Marchantiopsida</taxon>
        <taxon>Marchantiidae</taxon>
        <taxon>Marchantiales</taxon>
        <taxon>Ricciaceae</taxon>
        <taxon>Riccia</taxon>
    </lineage>
</organism>
<reference evidence="3 4" key="1">
    <citation type="submission" date="2024-09" db="EMBL/GenBank/DDBJ databases">
        <title>Chromosome-scale assembly of Riccia sorocarpa.</title>
        <authorList>
            <person name="Paukszto L."/>
        </authorList>
    </citation>
    <scope>NUCLEOTIDE SEQUENCE [LARGE SCALE GENOMIC DNA]</scope>
    <source>
        <strain evidence="3">LP-2024</strain>
        <tissue evidence="3">Aerial parts of the thallus</tissue>
    </source>
</reference>
<dbReference type="Proteomes" id="UP001633002">
    <property type="component" value="Unassembled WGS sequence"/>
</dbReference>